<dbReference type="SUPFAM" id="SSF46689">
    <property type="entry name" value="Homeodomain-like"/>
    <property type="match status" value="1"/>
</dbReference>
<dbReference type="GO" id="GO:0003677">
    <property type="term" value="F:DNA binding"/>
    <property type="evidence" value="ECO:0007669"/>
    <property type="project" value="UniProtKB-UniRule"/>
</dbReference>
<reference evidence="4 5" key="1">
    <citation type="submission" date="2018-11" db="EMBL/GenBank/DDBJ databases">
        <title>Complete genome sequence of Paenibacillus baekrokdamisoli strain KCTC 33723.</title>
        <authorList>
            <person name="Kang S.W."/>
            <person name="Lee K.C."/>
            <person name="Kim K.K."/>
            <person name="Kim J.S."/>
            <person name="Kim D.S."/>
            <person name="Ko S.H."/>
            <person name="Yang S.H."/>
            <person name="Lee J.S."/>
        </authorList>
    </citation>
    <scope>NUCLEOTIDE SEQUENCE [LARGE SCALE GENOMIC DNA]</scope>
    <source>
        <strain evidence="4 5">KCTC 33723</strain>
    </source>
</reference>
<dbReference type="AlphaFoldDB" id="A0A3G9J603"/>
<dbReference type="RefSeq" id="WP_164522989.1">
    <property type="nucleotide sequence ID" value="NZ_AP019308.1"/>
</dbReference>
<keyword evidence="1" id="KW-0805">Transcription regulation</keyword>
<evidence type="ECO:0000313" key="4">
    <source>
        <dbReference type="EMBL" id="BBH23715.1"/>
    </source>
</evidence>
<name>A0A3G9J603_9BACL</name>
<dbReference type="InterPro" id="IPR001647">
    <property type="entry name" value="HTH_TetR"/>
</dbReference>
<evidence type="ECO:0000256" key="1">
    <source>
        <dbReference type="ARBA" id="ARBA00023015"/>
    </source>
</evidence>
<dbReference type="Gene3D" id="1.10.357.10">
    <property type="entry name" value="Tetracycline Repressor, domain 2"/>
    <property type="match status" value="1"/>
</dbReference>
<gene>
    <name evidence="4" type="ORF">Back11_50600</name>
</gene>
<dbReference type="PROSITE" id="PS50977">
    <property type="entry name" value="HTH_TETR_2"/>
    <property type="match status" value="1"/>
</dbReference>
<sequence length="219" mass="24971">MVQILKDEIRYAILRAAQDAFMQHGYSGTSIKQIAEAVGISAGNLYRYYAGKEEIFEAVVGPVYQELQQMLGHNEQESTAEIRGLHIGVLVDMIIQAFGGLTVKYRVPLLILVDGSKGTRHENERQTLYKIFADHIVGHFAEYNHRAKLQYESNLLTQADPAISLEEPIYFTEKAAWPISVAFFQGYLEIVRRYEDPEECHGVLRQYVALWYQGLQSLI</sequence>
<dbReference type="Proteomes" id="UP000275368">
    <property type="component" value="Chromosome"/>
</dbReference>
<evidence type="ECO:0000256" key="2">
    <source>
        <dbReference type="ARBA" id="ARBA00023125"/>
    </source>
</evidence>
<keyword evidence="5" id="KW-1185">Reference proteome</keyword>
<keyword evidence="3" id="KW-0804">Transcription</keyword>
<dbReference type="KEGG" id="pbk:Back11_50600"/>
<organism evidence="4 5">
    <name type="scientific">Paenibacillus baekrokdamisoli</name>
    <dbReference type="NCBI Taxonomy" id="1712516"/>
    <lineage>
        <taxon>Bacteria</taxon>
        <taxon>Bacillati</taxon>
        <taxon>Bacillota</taxon>
        <taxon>Bacilli</taxon>
        <taxon>Bacillales</taxon>
        <taxon>Paenibacillaceae</taxon>
        <taxon>Paenibacillus</taxon>
    </lineage>
</organism>
<dbReference type="PANTHER" id="PTHR47506:SF1">
    <property type="entry name" value="HTH-TYPE TRANSCRIPTIONAL REGULATOR YJDC"/>
    <property type="match status" value="1"/>
</dbReference>
<evidence type="ECO:0000256" key="3">
    <source>
        <dbReference type="ARBA" id="ARBA00023163"/>
    </source>
</evidence>
<accession>A0A3G9J603</accession>
<proteinExistence type="predicted"/>
<dbReference type="Pfam" id="PF00440">
    <property type="entry name" value="TetR_N"/>
    <property type="match status" value="1"/>
</dbReference>
<dbReference type="PRINTS" id="PR00455">
    <property type="entry name" value="HTHTETR"/>
</dbReference>
<evidence type="ECO:0000313" key="5">
    <source>
        <dbReference type="Proteomes" id="UP000275368"/>
    </source>
</evidence>
<dbReference type="PANTHER" id="PTHR47506">
    <property type="entry name" value="TRANSCRIPTIONAL REGULATORY PROTEIN"/>
    <property type="match status" value="1"/>
</dbReference>
<protein>
    <submittedName>
        <fullName evidence="4">TetR family transcriptional regulator</fullName>
    </submittedName>
</protein>
<dbReference type="EMBL" id="AP019308">
    <property type="protein sequence ID" value="BBH23715.1"/>
    <property type="molecule type" value="Genomic_DNA"/>
</dbReference>
<dbReference type="InterPro" id="IPR009057">
    <property type="entry name" value="Homeodomain-like_sf"/>
</dbReference>
<keyword evidence="2" id="KW-0238">DNA-binding</keyword>